<dbReference type="InterPro" id="IPR027417">
    <property type="entry name" value="P-loop_NTPase"/>
</dbReference>
<comment type="caution">
    <text evidence="1">The sequence shown here is derived from an EMBL/GenBank/DDBJ whole genome shotgun (WGS) entry which is preliminary data.</text>
</comment>
<evidence type="ECO:0000313" key="1">
    <source>
        <dbReference type="EMBL" id="MCW1926273.1"/>
    </source>
</evidence>
<dbReference type="RefSeq" id="WP_264490381.1">
    <property type="nucleotide sequence ID" value="NZ_JAPDDT010000023.1"/>
</dbReference>
<dbReference type="EMBL" id="JAPDDT010000023">
    <property type="protein sequence ID" value="MCW1926273.1"/>
    <property type="molecule type" value="Genomic_DNA"/>
</dbReference>
<keyword evidence="2" id="KW-1185">Reference proteome</keyword>
<dbReference type="Proteomes" id="UP001320876">
    <property type="component" value="Unassembled WGS sequence"/>
</dbReference>
<name>A0ABT3GRZ3_9BACT</name>
<gene>
    <name evidence="1" type="ORF">OKA05_27210</name>
</gene>
<protein>
    <submittedName>
        <fullName evidence="1">Sulfotransferase</fullName>
    </submittedName>
</protein>
<evidence type="ECO:0000313" key="2">
    <source>
        <dbReference type="Proteomes" id="UP001320876"/>
    </source>
</evidence>
<reference evidence="1 2" key="1">
    <citation type="submission" date="2022-10" db="EMBL/GenBank/DDBJ databases">
        <title>Luteolibacter arcticus strain CCTCC AB 2014275, whole genome shotgun sequencing project.</title>
        <authorList>
            <person name="Zhao G."/>
            <person name="Shen L."/>
        </authorList>
    </citation>
    <scope>NUCLEOTIDE SEQUENCE [LARGE SCALE GENOMIC DNA]</scope>
    <source>
        <strain evidence="1 2">CCTCC AB 2014275</strain>
    </source>
</reference>
<organism evidence="1 2">
    <name type="scientific">Luteolibacter arcticus</name>
    <dbReference type="NCBI Taxonomy" id="1581411"/>
    <lineage>
        <taxon>Bacteria</taxon>
        <taxon>Pseudomonadati</taxon>
        <taxon>Verrucomicrobiota</taxon>
        <taxon>Verrucomicrobiia</taxon>
        <taxon>Verrucomicrobiales</taxon>
        <taxon>Verrucomicrobiaceae</taxon>
        <taxon>Luteolibacter</taxon>
    </lineage>
</organism>
<dbReference type="Gene3D" id="3.40.50.300">
    <property type="entry name" value="P-loop containing nucleotide triphosphate hydrolases"/>
    <property type="match status" value="1"/>
</dbReference>
<proteinExistence type="predicted"/>
<sequence length="751" mass="84252">MNPFFLITQPRAGGTALARIIDGSIGNRCTGESFELLERLYAIERAPDDVASGHAGEAWGRVTPVPAVWTPPFADILRQWVGARDGVSNFGVRSSYFGRYGWNDAVARWSWLLRAFPDSRLVFLSRSPDDEQEVSLVHTYPLWIPSFGECHGGVLRRAREMRDSFEDFHTMNPSRTVHLDMRALEDLPGLSAKLARLGILIQPAAWREIDRERPGKREAVRGEVKRLIDERAAADASSDPSAGELILGVPGVPNPFAAEEAAANAKLLAEPQKGLDLAKVFRPDFPAATDPVKLEVHTLRHDNPEWMAECAASLDAWCGRHGYPLHVSGLNPAYPEAKFCEVDMLRQFLAGDADFMLYVDADVMVHPAAPALDFVAAGGFHVMPDAPYKHVSGAWPAWMADHFPGIDPFASTYRNAGIWACDRAAAAAMLEVCREPYISGHQEQHQFNAWLAMASLNGMPVHDLSPEWNRFPGKHAGPAWFHHLAGHSKLKKLRQLRRAGYLPAPPEAFPKQQSTGNRAVCWLWKKEAAGWDELRHSMRSVRENLADPPPFHVFGDARPDWLDDHPEVTFHLAPGYPEALAKAVQIADEVLLFNDDIFLLLPQTWEDFRTALYRGGELVRDIRDNLVCSNRWRRGVGRATLSLYHHGHESVRDFSTHTPYLIERAKAMETLRRHGCWWKMPLEVLYHTDHGTPCRRMSGDKTTSLPSRARFLNHGDPTPDLELRRAIAGRFTPAPWELDHKNVVARDRAGV</sequence>
<accession>A0ABT3GRZ3</accession>